<feature type="transmembrane region" description="Helical" evidence="1">
    <location>
        <begin position="341"/>
        <end position="360"/>
    </location>
</feature>
<dbReference type="Gene3D" id="3.90.550.10">
    <property type="entry name" value="Spore Coat Polysaccharide Biosynthesis Protein SpsA, Chain A"/>
    <property type="match status" value="1"/>
</dbReference>
<evidence type="ECO:0000313" key="3">
    <source>
        <dbReference type="EMBL" id="MDN3566461.1"/>
    </source>
</evidence>
<dbReference type="PANTHER" id="PTHR43646">
    <property type="entry name" value="GLYCOSYLTRANSFERASE"/>
    <property type="match status" value="1"/>
</dbReference>
<dbReference type="InterPro" id="IPR017832">
    <property type="entry name" value="Glyco_trans_2_hopen-assoc_HpnB"/>
</dbReference>
<gene>
    <name evidence="3" type="ORF">QWZ14_18980</name>
</gene>
<dbReference type="GO" id="GO:0016757">
    <property type="term" value="F:glycosyltransferase activity"/>
    <property type="evidence" value="ECO:0007669"/>
    <property type="project" value="UniProtKB-KW"/>
</dbReference>
<keyword evidence="3" id="KW-0808">Transferase</keyword>
<dbReference type="NCBIfam" id="TIGR03469">
    <property type="entry name" value="HpnB"/>
    <property type="match status" value="1"/>
</dbReference>
<keyword evidence="1" id="KW-0812">Transmembrane</keyword>
<dbReference type="Pfam" id="PF00535">
    <property type="entry name" value="Glycos_transf_2"/>
    <property type="match status" value="1"/>
</dbReference>
<dbReference type="EMBL" id="JAUFPN010000174">
    <property type="protein sequence ID" value="MDN3566461.1"/>
    <property type="molecule type" value="Genomic_DNA"/>
</dbReference>
<comment type="caution">
    <text evidence="3">The sequence shown here is derived from an EMBL/GenBank/DDBJ whole genome shotgun (WGS) entry which is preliminary data.</text>
</comment>
<protein>
    <submittedName>
        <fullName evidence="3">Glycosyltransferase</fullName>
        <ecNumber evidence="3">2.4.-.-</ecNumber>
    </submittedName>
</protein>
<proteinExistence type="predicted"/>
<dbReference type="PANTHER" id="PTHR43646:SF3">
    <property type="entry name" value="SLR1566 PROTEIN"/>
    <property type="match status" value="1"/>
</dbReference>
<dbReference type="Proteomes" id="UP001529369">
    <property type="component" value="Unassembled WGS sequence"/>
</dbReference>
<keyword evidence="3" id="KW-0328">Glycosyltransferase</keyword>
<keyword evidence="4" id="KW-1185">Reference proteome</keyword>
<dbReference type="SUPFAM" id="SSF53448">
    <property type="entry name" value="Nucleotide-diphospho-sugar transferases"/>
    <property type="match status" value="1"/>
</dbReference>
<feature type="transmembrane region" description="Helical" evidence="1">
    <location>
        <begin position="279"/>
        <end position="299"/>
    </location>
</feature>
<keyword evidence="1" id="KW-1133">Transmembrane helix</keyword>
<accession>A0ABT8AAI5</accession>
<reference evidence="4" key="1">
    <citation type="journal article" date="2019" name="Int. J. Syst. Evol. Microbiol.">
        <title>The Global Catalogue of Microorganisms (GCM) 10K type strain sequencing project: providing services to taxonomists for standard genome sequencing and annotation.</title>
        <authorList>
            <consortium name="The Broad Institute Genomics Platform"/>
            <consortium name="The Broad Institute Genome Sequencing Center for Infectious Disease"/>
            <person name="Wu L."/>
            <person name="Ma J."/>
        </authorList>
    </citation>
    <scope>NUCLEOTIDE SEQUENCE [LARGE SCALE GENOMIC DNA]</scope>
    <source>
        <strain evidence="4">CECT 7131</strain>
    </source>
</reference>
<sequence length="380" mass="40290">MTWLALAACLAWAVLLLGRGFFWLARDDDRAAAALPEPAAWPSVVAVVPARDEAATIGATVRSLLAQDYPGDFRLVVVDDRSADGTGPAALAAAAGDPRLVVRRGEARPAGWTGKLWALEQGLAEARRSAPDRLLFTDADIRHAPDSLRRLVARASAEGRVLVSLMARLRCASAAERWLIPAFIFFFQMLYPFRWSNAPGARTAAAAGGCVLLDRAAFERAGGLGPIRGAIIDDCALARRMKAVGPIWTGLTDRVESLRPYEGAGAIRRMVARTAYAQLGYRAAALAGMILALALVFLAPPLLAAFGHGPARGLGLAAWAAMALAYAPTLRRFGLSPLRGLALPAVAAAYMAFTLDSAWAEWRGRGGMWKGEAGPRADPG</sequence>
<feature type="domain" description="Glycosyltransferase 2-like" evidence="2">
    <location>
        <begin position="47"/>
        <end position="220"/>
    </location>
</feature>
<evidence type="ECO:0000313" key="4">
    <source>
        <dbReference type="Proteomes" id="UP001529369"/>
    </source>
</evidence>
<keyword evidence="1" id="KW-0472">Membrane</keyword>
<dbReference type="InterPro" id="IPR001173">
    <property type="entry name" value="Glyco_trans_2-like"/>
</dbReference>
<evidence type="ECO:0000259" key="2">
    <source>
        <dbReference type="Pfam" id="PF00535"/>
    </source>
</evidence>
<dbReference type="InterPro" id="IPR029044">
    <property type="entry name" value="Nucleotide-diphossugar_trans"/>
</dbReference>
<dbReference type="EC" id="2.4.-.-" evidence="3"/>
<evidence type="ECO:0000256" key="1">
    <source>
        <dbReference type="SAM" id="Phobius"/>
    </source>
</evidence>
<feature type="transmembrane region" description="Helical" evidence="1">
    <location>
        <begin position="311"/>
        <end position="329"/>
    </location>
</feature>
<organism evidence="3 4">
    <name type="scientific">Paeniroseomonas aquatica</name>
    <dbReference type="NCBI Taxonomy" id="373043"/>
    <lineage>
        <taxon>Bacteria</taxon>
        <taxon>Pseudomonadati</taxon>
        <taxon>Pseudomonadota</taxon>
        <taxon>Alphaproteobacteria</taxon>
        <taxon>Acetobacterales</taxon>
        <taxon>Acetobacteraceae</taxon>
        <taxon>Paeniroseomonas</taxon>
    </lineage>
</organism>
<dbReference type="RefSeq" id="WP_290318385.1">
    <property type="nucleotide sequence ID" value="NZ_JAUFPN010000174.1"/>
</dbReference>
<name>A0ABT8AAI5_9PROT</name>